<keyword evidence="2" id="KW-1185">Reference proteome</keyword>
<evidence type="ECO:0000313" key="1">
    <source>
        <dbReference type="EMBL" id="SDP14621.1"/>
    </source>
</evidence>
<reference evidence="2" key="1">
    <citation type="submission" date="2016-10" db="EMBL/GenBank/DDBJ databases">
        <authorList>
            <person name="Varghese N."/>
            <person name="Submissions S."/>
        </authorList>
    </citation>
    <scope>NUCLEOTIDE SEQUENCE [LARGE SCALE GENOMIC DNA]</scope>
    <source>
        <strain evidence="2">IBRC-M10078</strain>
    </source>
</reference>
<dbReference type="Proteomes" id="UP000199159">
    <property type="component" value="Unassembled WGS sequence"/>
</dbReference>
<organism evidence="1 2">
    <name type="scientific">Litchfieldia salsa</name>
    <dbReference type="NCBI Taxonomy" id="930152"/>
    <lineage>
        <taxon>Bacteria</taxon>
        <taxon>Bacillati</taxon>
        <taxon>Bacillota</taxon>
        <taxon>Bacilli</taxon>
        <taxon>Bacillales</taxon>
        <taxon>Bacillaceae</taxon>
        <taxon>Litchfieldia</taxon>
    </lineage>
</organism>
<gene>
    <name evidence="1" type="ORF">SAMN05216565_101685</name>
</gene>
<dbReference type="STRING" id="930152.SAMN05216565_101685"/>
<name>A0A1H0QB74_9BACI</name>
<evidence type="ECO:0000313" key="2">
    <source>
        <dbReference type="Proteomes" id="UP000199159"/>
    </source>
</evidence>
<proteinExistence type="predicted"/>
<dbReference type="RefSeq" id="WP_274380195.1">
    <property type="nucleotide sequence ID" value="NZ_FNJU01000001.1"/>
</dbReference>
<dbReference type="AlphaFoldDB" id="A0A1H0QB74"/>
<accession>A0A1H0QB74</accession>
<dbReference type="EMBL" id="FNJU01000001">
    <property type="protein sequence ID" value="SDP14621.1"/>
    <property type="molecule type" value="Genomic_DNA"/>
</dbReference>
<protein>
    <submittedName>
        <fullName evidence="1">Uncharacterized protein</fullName>
    </submittedName>
</protein>
<sequence length="43" mass="4463">MKRLFIIALLGLGLVGASIDSTDNYAHGGGAEHPDPLVVSEEV</sequence>